<dbReference type="RefSeq" id="WP_169527546.1">
    <property type="nucleotide sequence ID" value="NZ_JAAMPU010000105.1"/>
</dbReference>
<accession>A0A972FLV3</accession>
<dbReference type="AlphaFoldDB" id="A0A972FLV3"/>
<proteinExistence type="predicted"/>
<sequence>MKNTEIKNINENINGEIPKGTKIIVQVKNVDEPEKIVRNTKEIMLKISNFAYTNEWPTDKEWKVILPEWFVKSMTDKSLEEIMKTKGQWHFESWISNIKDRAWIWHSSKIEERGIKFVLETLSYPYLQGTFLYILFSQGISMAHIEVIDDLEME</sequence>
<gene>
    <name evidence="1" type="ORF">G6047_10435</name>
</gene>
<organism evidence="1 2">
    <name type="scientific">Flavobacterium silvaticum</name>
    <dbReference type="NCBI Taxonomy" id="1852020"/>
    <lineage>
        <taxon>Bacteria</taxon>
        <taxon>Pseudomonadati</taxon>
        <taxon>Bacteroidota</taxon>
        <taxon>Flavobacteriia</taxon>
        <taxon>Flavobacteriales</taxon>
        <taxon>Flavobacteriaceae</taxon>
        <taxon>Flavobacterium</taxon>
    </lineage>
</organism>
<evidence type="ECO:0000313" key="2">
    <source>
        <dbReference type="Proteomes" id="UP000712080"/>
    </source>
</evidence>
<protein>
    <submittedName>
        <fullName evidence="1">Uncharacterized protein</fullName>
    </submittedName>
</protein>
<dbReference type="EMBL" id="JAAMPU010000105">
    <property type="protein sequence ID" value="NMH28449.1"/>
    <property type="molecule type" value="Genomic_DNA"/>
</dbReference>
<comment type="caution">
    <text evidence="1">The sequence shown here is derived from an EMBL/GenBank/DDBJ whole genome shotgun (WGS) entry which is preliminary data.</text>
</comment>
<dbReference type="Proteomes" id="UP000712080">
    <property type="component" value="Unassembled WGS sequence"/>
</dbReference>
<keyword evidence="2" id="KW-1185">Reference proteome</keyword>
<name>A0A972FLV3_9FLAO</name>
<reference evidence="1" key="1">
    <citation type="submission" date="2020-02" db="EMBL/GenBank/DDBJ databases">
        <title>Flavobacterium sp. genome.</title>
        <authorList>
            <person name="Jung H.S."/>
            <person name="Baek J.H."/>
            <person name="Jeon C.O."/>
        </authorList>
    </citation>
    <scope>NUCLEOTIDE SEQUENCE</scope>
    <source>
        <strain evidence="1">SE-s28</strain>
    </source>
</reference>
<evidence type="ECO:0000313" key="1">
    <source>
        <dbReference type="EMBL" id="NMH28449.1"/>
    </source>
</evidence>